<dbReference type="GeneID" id="73346339"/>
<dbReference type="Proteomes" id="UP000830671">
    <property type="component" value="Chromosome 6"/>
</dbReference>
<sequence>MLHLKTTQRNGRGKTQPWLLLLTLDICLAQRRFLAFELAGQLPNLPRLSPWAFSLSVPSRPVGLYSVKVRQSRKSGDL</sequence>
<reference evidence="2" key="1">
    <citation type="journal article" date="2021" name="Mol. Plant Microbe Interact.">
        <title>Complete Genome Sequence of the Plant-Pathogenic Fungus Colletotrichum lupini.</title>
        <authorList>
            <person name="Baroncelli R."/>
            <person name="Pensec F."/>
            <person name="Da Lio D."/>
            <person name="Boufleur T."/>
            <person name="Vicente I."/>
            <person name="Sarrocco S."/>
            <person name="Picot A."/>
            <person name="Baraldi E."/>
            <person name="Sukno S."/>
            <person name="Thon M."/>
            <person name="Le Floch G."/>
        </authorList>
    </citation>
    <scope>NUCLEOTIDE SEQUENCE</scope>
    <source>
        <strain evidence="2">IMI 504893</strain>
    </source>
</reference>
<keyword evidence="1" id="KW-0732">Signal</keyword>
<protein>
    <recommendedName>
        <fullName evidence="4">Secreted protein</fullName>
    </recommendedName>
</protein>
<evidence type="ECO:0008006" key="4">
    <source>
        <dbReference type="Google" id="ProtNLM"/>
    </source>
</evidence>
<proteinExistence type="predicted"/>
<organism evidence="2 3">
    <name type="scientific">Colletotrichum lupini</name>
    <dbReference type="NCBI Taxonomy" id="145971"/>
    <lineage>
        <taxon>Eukaryota</taxon>
        <taxon>Fungi</taxon>
        <taxon>Dikarya</taxon>
        <taxon>Ascomycota</taxon>
        <taxon>Pezizomycotina</taxon>
        <taxon>Sordariomycetes</taxon>
        <taxon>Hypocreomycetidae</taxon>
        <taxon>Glomerellales</taxon>
        <taxon>Glomerellaceae</taxon>
        <taxon>Colletotrichum</taxon>
        <taxon>Colletotrichum acutatum species complex</taxon>
    </lineage>
</organism>
<evidence type="ECO:0000313" key="3">
    <source>
        <dbReference type="Proteomes" id="UP000830671"/>
    </source>
</evidence>
<accession>A0A9Q8T0D0</accession>
<name>A0A9Q8T0D0_9PEZI</name>
<feature type="chain" id="PRO_5040151723" description="Secreted protein" evidence="1">
    <location>
        <begin position="30"/>
        <end position="78"/>
    </location>
</feature>
<feature type="signal peptide" evidence="1">
    <location>
        <begin position="1"/>
        <end position="29"/>
    </location>
</feature>
<dbReference type="RefSeq" id="XP_049148474.1">
    <property type="nucleotide sequence ID" value="XM_049291329.1"/>
</dbReference>
<gene>
    <name evidence="2" type="ORF">CLUP02_12365</name>
</gene>
<evidence type="ECO:0000256" key="1">
    <source>
        <dbReference type="SAM" id="SignalP"/>
    </source>
</evidence>
<dbReference type="EMBL" id="CP019478">
    <property type="protein sequence ID" value="UQC86863.1"/>
    <property type="molecule type" value="Genomic_DNA"/>
</dbReference>
<keyword evidence="3" id="KW-1185">Reference proteome</keyword>
<dbReference type="KEGG" id="clup:CLUP02_12365"/>
<dbReference type="AlphaFoldDB" id="A0A9Q8T0D0"/>
<evidence type="ECO:0000313" key="2">
    <source>
        <dbReference type="EMBL" id="UQC86863.1"/>
    </source>
</evidence>